<comment type="caution">
    <text evidence="1">The sequence shown here is derived from an EMBL/GenBank/DDBJ whole genome shotgun (WGS) entry which is preliminary data.</text>
</comment>
<evidence type="ECO:0000313" key="2">
    <source>
        <dbReference type="Proteomes" id="UP000615446"/>
    </source>
</evidence>
<gene>
    <name evidence="1" type="ORF">RCL2_002980800</name>
</gene>
<protein>
    <submittedName>
        <fullName evidence="1">Uncharacterized protein</fullName>
    </submittedName>
</protein>
<dbReference type="EMBL" id="BLAL01000324">
    <property type="protein sequence ID" value="GET03468.1"/>
    <property type="molecule type" value="Genomic_DNA"/>
</dbReference>
<evidence type="ECO:0000313" key="1">
    <source>
        <dbReference type="EMBL" id="GET03468.1"/>
    </source>
</evidence>
<organism evidence="1 2">
    <name type="scientific">Rhizophagus clarus</name>
    <dbReference type="NCBI Taxonomy" id="94130"/>
    <lineage>
        <taxon>Eukaryota</taxon>
        <taxon>Fungi</taxon>
        <taxon>Fungi incertae sedis</taxon>
        <taxon>Mucoromycota</taxon>
        <taxon>Glomeromycotina</taxon>
        <taxon>Glomeromycetes</taxon>
        <taxon>Glomerales</taxon>
        <taxon>Glomeraceae</taxon>
        <taxon>Rhizophagus</taxon>
    </lineage>
</organism>
<dbReference type="AlphaFoldDB" id="A0A8H3M9Y7"/>
<proteinExistence type="predicted"/>
<reference evidence="1" key="1">
    <citation type="submission" date="2019-10" db="EMBL/GenBank/DDBJ databases">
        <title>Conservation and host-specific expression of non-tandemly repeated heterogenous ribosome RNA gene in arbuscular mycorrhizal fungi.</title>
        <authorList>
            <person name="Maeda T."/>
            <person name="Kobayashi Y."/>
            <person name="Nakagawa T."/>
            <person name="Ezawa T."/>
            <person name="Yamaguchi K."/>
            <person name="Bino T."/>
            <person name="Nishimoto Y."/>
            <person name="Shigenobu S."/>
            <person name="Kawaguchi M."/>
        </authorList>
    </citation>
    <scope>NUCLEOTIDE SEQUENCE</scope>
    <source>
        <strain evidence="1">HR1</strain>
    </source>
</reference>
<dbReference type="Proteomes" id="UP000615446">
    <property type="component" value="Unassembled WGS sequence"/>
</dbReference>
<sequence>MILKRINKIRELTSIKQGTEELVESNIGRINKLIKRVAPRVNDSAERFEVTHFINGLISYLISRVFQGNSTTFENAITAAKVIKSGSRIQYQAILEQVGHISPECPKIRKNTREMNYIDNSYKYYNKANNYETNYIKEYDKEKYYNEEKLYKLNYVSAKTKQIAKLTDKTELQNQLQN</sequence>
<accession>A0A8H3M9Y7</accession>
<name>A0A8H3M9Y7_9GLOM</name>